<dbReference type="OMA" id="SARFIVC"/>
<proteinExistence type="predicted"/>
<feature type="repeat" description="ANK" evidence="3">
    <location>
        <begin position="78"/>
        <end position="110"/>
    </location>
</feature>
<name>A0A9W3B7G8_BIOGL</name>
<gene>
    <name evidence="6" type="primary">LOC106063890</name>
</gene>
<feature type="compositionally biased region" description="Acidic residues" evidence="4">
    <location>
        <begin position="979"/>
        <end position="995"/>
    </location>
</feature>
<reference evidence="6" key="1">
    <citation type="submission" date="2025-08" db="UniProtKB">
        <authorList>
            <consortium name="RefSeq"/>
        </authorList>
    </citation>
    <scope>IDENTIFICATION</scope>
</reference>
<sequence>MSDERLVLGVNDSLLFSAITSKSNEDIHQIFMLTEYKLTSFSNHALNWSVLQACRLGHELLIQYLLQDGARLEVRDDNGNTPLLICSTKNIPGAINFLLKQGADVNAANNNGDTAIILAESKEVIKILLSHHGINLDRQDKNGDTALMAAIQSFNLVKSSLLITSGACPKTVVNTSGENALQVANRLGIGPILELLYHSFVLERHPLINQSITGDYESCNALLRYNLYEDTEIINIRPNILCVVLNCIKGQQNNRVTPDLLEFVRRLCRSGVSVNQCSDCGKSPLDIAVDIKNHDLAEILCKNGADMSHNTVVNLVVKDAAHLIPLFAVHGAYINQILPNGYIQYPGSALDVALKQAKIGSAMVLLYHGAELDESLALEQAVETCNCRTLEFLLEGCKEKVEAYIQNEPDLFFKAIRTGDIRVLSLLLEAGADVNMVHKNKTPLMNAVHLDVMRYLLKNGADVNMKSNTTSIINVCSGKYIFDINYCAFQEQPTEDQVVDKLKQIIRLFLKHGAHLDASDDKGNTALIASVNKSCPKDVMIFLLKEGSNINQRNSKGESALYTAVIFNDQEKLTILLSHGANINLQNKEGLSPLHESIHNIETLKILIKHKANVNLEDSKGNTALLHAVKNVKTCLQVCVDSLIEAGSDVNHTNHDGMTALMLAADNLNFEMSSLLKANADVNIINTKQQHPKTALSILLNKWYPDWGSQHLASELLKHGANAKLVLPEVLHRIIAMGNVQLVQQLIASGLGPTDIILRRNLMEWPVKTISPLSVCLMTDQLQLAKYLIENWYLTQSDLAILSRNKTILDHLDFRINEFLKEHSSQPPRLEFLSFVRVSASVGSGPDRADKVKHLRLPPILQEYLLFKKVAAEESLDEDGNEDDSSLFCYELTKKQVGARQFRSEFLSKDIQFLEFHNSYGGESSSDDSDGDWNVSVALEEESRLINRDSASGALPTDNESSVPPAGNAVPALSTDTFSSDEEDDYLNEDEDESSNEIKELT</sequence>
<feature type="region of interest" description="Disordered" evidence="4">
    <location>
        <begin position="947"/>
        <end position="1002"/>
    </location>
</feature>
<feature type="repeat" description="ANK" evidence="3">
    <location>
        <begin position="556"/>
        <end position="588"/>
    </location>
</feature>
<feature type="repeat" description="ANK" evidence="3">
    <location>
        <begin position="280"/>
        <end position="312"/>
    </location>
</feature>
<dbReference type="SUPFAM" id="SSF48403">
    <property type="entry name" value="Ankyrin repeat"/>
    <property type="match status" value="3"/>
</dbReference>
<dbReference type="PROSITE" id="PS50297">
    <property type="entry name" value="ANK_REP_REGION"/>
    <property type="match status" value="2"/>
</dbReference>
<feature type="repeat" description="ANK" evidence="3">
    <location>
        <begin position="415"/>
        <end position="439"/>
    </location>
</feature>
<evidence type="ECO:0000313" key="6">
    <source>
        <dbReference type="RefSeq" id="XP_055895366.1"/>
    </source>
</evidence>
<dbReference type="GeneID" id="106063890"/>
<dbReference type="Pfam" id="PF12796">
    <property type="entry name" value="Ank_2"/>
    <property type="match status" value="3"/>
</dbReference>
<dbReference type="OrthoDB" id="6094629at2759"/>
<feature type="repeat" description="ANK" evidence="3">
    <location>
        <begin position="522"/>
        <end position="555"/>
    </location>
</feature>
<dbReference type="Proteomes" id="UP001165740">
    <property type="component" value="Chromosome 8"/>
</dbReference>
<dbReference type="Pfam" id="PF13637">
    <property type="entry name" value="Ank_4"/>
    <property type="match status" value="1"/>
</dbReference>
<evidence type="ECO:0000256" key="1">
    <source>
        <dbReference type="ARBA" id="ARBA00022737"/>
    </source>
</evidence>
<dbReference type="PANTHER" id="PTHR24123">
    <property type="entry name" value="ANKYRIN REPEAT-CONTAINING"/>
    <property type="match status" value="1"/>
</dbReference>
<dbReference type="SMART" id="SM00248">
    <property type="entry name" value="ANK"/>
    <property type="match status" value="14"/>
</dbReference>
<accession>A0A9W3B7G8</accession>
<dbReference type="InterPro" id="IPR051165">
    <property type="entry name" value="Multifunctional_ANK_Repeat"/>
</dbReference>
<organism evidence="5 6">
    <name type="scientific">Biomphalaria glabrata</name>
    <name type="common">Bloodfluke planorb</name>
    <name type="synonym">Freshwater snail</name>
    <dbReference type="NCBI Taxonomy" id="6526"/>
    <lineage>
        <taxon>Eukaryota</taxon>
        <taxon>Metazoa</taxon>
        <taxon>Spiralia</taxon>
        <taxon>Lophotrochozoa</taxon>
        <taxon>Mollusca</taxon>
        <taxon>Gastropoda</taxon>
        <taxon>Heterobranchia</taxon>
        <taxon>Euthyneura</taxon>
        <taxon>Panpulmonata</taxon>
        <taxon>Hygrophila</taxon>
        <taxon>Lymnaeoidea</taxon>
        <taxon>Planorbidae</taxon>
        <taxon>Biomphalaria</taxon>
    </lineage>
</organism>
<dbReference type="PROSITE" id="PS50088">
    <property type="entry name" value="ANK_REPEAT"/>
    <property type="match status" value="6"/>
</dbReference>
<keyword evidence="5" id="KW-1185">Reference proteome</keyword>
<keyword evidence="2 3" id="KW-0040">ANK repeat</keyword>
<evidence type="ECO:0000256" key="3">
    <source>
        <dbReference type="PROSITE-ProRule" id="PRU00023"/>
    </source>
</evidence>
<dbReference type="InterPro" id="IPR036770">
    <property type="entry name" value="Ankyrin_rpt-contain_sf"/>
</dbReference>
<dbReference type="PANTHER" id="PTHR24123:SF33">
    <property type="entry name" value="PROTEIN HOS4"/>
    <property type="match status" value="1"/>
</dbReference>
<keyword evidence="1" id="KW-0677">Repeat</keyword>
<dbReference type="InterPro" id="IPR002110">
    <property type="entry name" value="Ankyrin_rpt"/>
</dbReference>
<evidence type="ECO:0000313" key="5">
    <source>
        <dbReference type="Proteomes" id="UP001165740"/>
    </source>
</evidence>
<feature type="repeat" description="ANK" evidence="3">
    <location>
        <begin position="620"/>
        <end position="655"/>
    </location>
</feature>
<evidence type="ECO:0000256" key="4">
    <source>
        <dbReference type="SAM" id="MobiDB-lite"/>
    </source>
</evidence>
<evidence type="ECO:0000256" key="2">
    <source>
        <dbReference type="ARBA" id="ARBA00023043"/>
    </source>
</evidence>
<protein>
    <submittedName>
        <fullName evidence="6">Poly [ADP-ribose] polymerase tankyrase-1-like</fullName>
    </submittedName>
</protein>
<dbReference type="RefSeq" id="XP_055895366.1">
    <property type="nucleotide sequence ID" value="XM_056039391.1"/>
</dbReference>
<dbReference type="AlphaFoldDB" id="A0A9W3B7G8"/>
<dbReference type="Gene3D" id="1.25.40.20">
    <property type="entry name" value="Ankyrin repeat-containing domain"/>
    <property type="match status" value="6"/>
</dbReference>